<accession>A0A9D5QDS6</accession>
<dbReference type="EMBL" id="WJKJ01000126">
    <property type="protein sequence ID" value="MBD3364350.1"/>
    <property type="molecule type" value="Genomic_DNA"/>
</dbReference>
<gene>
    <name evidence="2" type="ORF">GF359_03950</name>
</gene>
<evidence type="ECO:0000256" key="1">
    <source>
        <dbReference type="ARBA" id="ARBA00044777"/>
    </source>
</evidence>
<sequence length="228" mass="26734">MSPYRVSLPVYEGPVDLLLYFVKRDKLDILDIPVARLADEFIAYVETIRPGIDELSQFLLMAAVLLNWKMRILLRESIISEEHPEEPVTLARILADFARYKETAGFLEERRTDNLRRFPRGHEVKIEASGNLKDLLKTFELLIERRRPQRPLTMSRDDWTIEEATEWLSDTLKREGKFRFFDSMKERRSSVFDMLVVFLAVLEQLRLNNVRVNQPEPFADFTVEAVSG</sequence>
<proteinExistence type="predicted"/>
<dbReference type="PANTHER" id="PTHR33969:SF2">
    <property type="entry name" value="SEGREGATION AND CONDENSATION PROTEIN A"/>
    <property type="match status" value="1"/>
</dbReference>
<dbReference type="InterPro" id="IPR003768">
    <property type="entry name" value="ScpA"/>
</dbReference>
<dbReference type="Proteomes" id="UP000630660">
    <property type="component" value="Unassembled WGS sequence"/>
</dbReference>
<reference evidence="2" key="1">
    <citation type="submission" date="2019-11" db="EMBL/GenBank/DDBJ databases">
        <title>Microbial mats filling the niche in hypersaline microbial mats.</title>
        <authorList>
            <person name="Wong H.L."/>
            <person name="Macleod F.I."/>
            <person name="White R.A. III"/>
            <person name="Burns B.P."/>
        </authorList>
    </citation>
    <scope>NUCLEOTIDE SEQUENCE</scope>
    <source>
        <strain evidence="2">Bin_327</strain>
    </source>
</reference>
<name>A0A9D5QDS6_UNCW3</name>
<dbReference type="Pfam" id="PF02616">
    <property type="entry name" value="SMC_ScpA"/>
    <property type="match status" value="1"/>
</dbReference>
<protein>
    <recommendedName>
        <fullName evidence="1">Segregation and condensation protein A</fullName>
    </recommendedName>
</protein>
<evidence type="ECO:0000313" key="3">
    <source>
        <dbReference type="Proteomes" id="UP000630660"/>
    </source>
</evidence>
<comment type="caution">
    <text evidence="2">The sequence shown here is derived from an EMBL/GenBank/DDBJ whole genome shotgun (WGS) entry which is preliminary data.</text>
</comment>
<dbReference type="Gene3D" id="6.10.250.2410">
    <property type="match status" value="1"/>
</dbReference>
<evidence type="ECO:0000313" key="2">
    <source>
        <dbReference type="EMBL" id="MBD3364350.1"/>
    </source>
</evidence>
<organism evidence="2 3">
    <name type="scientific">candidate division WOR-3 bacterium</name>
    <dbReference type="NCBI Taxonomy" id="2052148"/>
    <lineage>
        <taxon>Bacteria</taxon>
        <taxon>Bacteria division WOR-3</taxon>
    </lineage>
</organism>
<dbReference type="PANTHER" id="PTHR33969">
    <property type="entry name" value="SEGREGATION AND CONDENSATION PROTEIN A"/>
    <property type="match status" value="1"/>
</dbReference>
<dbReference type="AlphaFoldDB" id="A0A9D5QDS6"/>